<dbReference type="InterPro" id="IPR002761">
    <property type="entry name" value="Diphthami_syn_dom"/>
</dbReference>
<reference evidence="12" key="1">
    <citation type="submission" date="2016-11" db="UniProtKB">
        <authorList>
            <consortium name="WormBaseParasite"/>
        </authorList>
    </citation>
    <scope>IDENTIFICATION</scope>
</reference>
<evidence type="ECO:0000256" key="3">
    <source>
        <dbReference type="ARBA" id="ARBA00012089"/>
    </source>
</evidence>
<evidence type="ECO:0000259" key="10">
    <source>
        <dbReference type="Pfam" id="PF01902"/>
    </source>
</evidence>
<sequence>MKCVADGHEIVCLGNLHPSQGLQEIDSYMYQSVGHDGVGYYAEAFGLPLYRQEITGKPLNVGSDYDVTNDDEVEDLFVLLKRIVQEHPDVEAVSAGAILSSYQKVRVEHVCARLGLKPLCYLWERNQQELLDEMITAGVHAVLIKVAAMGLSDKHLGLSLAEARPTLQKLSDNYGVHVCGEGGEYESFVVDCPLFKKRISIDESEVVAHSEDPFAPVYYLKLVTLSLHNK</sequence>
<dbReference type="GO" id="GO:0005524">
    <property type="term" value="F:ATP binding"/>
    <property type="evidence" value="ECO:0007669"/>
    <property type="project" value="UniProtKB-UniRule"/>
</dbReference>
<keyword evidence="5 9" id="KW-0436">Ligase</keyword>
<dbReference type="InterPro" id="IPR014729">
    <property type="entry name" value="Rossmann-like_a/b/a_fold"/>
</dbReference>
<dbReference type="PANTHER" id="PTHR12196">
    <property type="entry name" value="DOMAIN OF UNKNOWN FUNCTION 71 DUF71 -CONTAINING PROTEIN"/>
    <property type="match status" value="1"/>
</dbReference>
<dbReference type="EC" id="6.3.1.14" evidence="3 9"/>
<dbReference type="FunFam" id="3.40.50.620:FF:000145">
    <property type="entry name" value="ATP-binding domain containing protein"/>
    <property type="match status" value="1"/>
</dbReference>
<evidence type="ECO:0000256" key="7">
    <source>
        <dbReference type="ARBA" id="ARBA00022840"/>
    </source>
</evidence>
<dbReference type="GO" id="GO:0017183">
    <property type="term" value="P:protein histidyl modification to diphthamide"/>
    <property type="evidence" value="ECO:0007669"/>
    <property type="project" value="UniProtKB-UniPathway"/>
</dbReference>
<evidence type="ECO:0000256" key="1">
    <source>
        <dbReference type="ARBA" id="ARBA00005156"/>
    </source>
</evidence>
<dbReference type="Pfam" id="PF01902">
    <property type="entry name" value="Diphthami_syn_2"/>
    <property type="match status" value="1"/>
</dbReference>
<dbReference type="InterPro" id="IPR030662">
    <property type="entry name" value="DPH6/MJ0570"/>
</dbReference>
<comment type="pathway">
    <text evidence="1 9">Protein modification; peptidyl-diphthamide biosynthesis.</text>
</comment>
<dbReference type="Gene3D" id="3.90.1490.10">
    <property type="entry name" value="putative n-type atp pyrophosphatase, domain 2"/>
    <property type="match status" value="1"/>
</dbReference>
<comment type="similarity">
    <text evidence="2 9">Belongs to the Diphthine--ammonia ligase family.</text>
</comment>
<proteinExistence type="inferred from homology"/>
<dbReference type="Gene3D" id="3.40.50.620">
    <property type="entry name" value="HUPs"/>
    <property type="match status" value="1"/>
</dbReference>
<evidence type="ECO:0000256" key="4">
    <source>
        <dbReference type="ARBA" id="ARBA00018426"/>
    </source>
</evidence>
<organism evidence="11 12">
    <name type="scientific">Steinernema glaseri</name>
    <dbReference type="NCBI Taxonomy" id="37863"/>
    <lineage>
        <taxon>Eukaryota</taxon>
        <taxon>Metazoa</taxon>
        <taxon>Ecdysozoa</taxon>
        <taxon>Nematoda</taxon>
        <taxon>Chromadorea</taxon>
        <taxon>Rhabditida</taxon>
        <taxon>Tylenchina</taxon>
        <taxon>Panagrolaimomorpha</taxon>
        <taxon>Strongyloidoidea</taxon>
        <taxon>Steinernematidae</taxon>
        <taxon>Steinernema</taxon>
    </lineage>
</organism>
<evidence type="ECO:0000256" key="5">
    <source>
        <dbReference type="ARBA" id="ARBA00022598"/>
    </source>
</evidence>
<evidence type="ECO:0000256" key="2">
    <source>
        <dbReference type="ARBA" id="ARBA00008496"/>
    </source>
</evidence>
<name>A0A1I8AS10_9BILA</name>
<accession>A0A1I8AS10</accession>
<keyword evidence="11" id="KW-1185">Reference proteome</keyword>
<feature type="domain" description="Diphthamide synthase" evidence="10">
    <location>
        <begin position="25"/>
        <end position="212"/>
    </location>
</feature>
<evidence type="ECO:0000313" key="12">
    <source>
        <dbReference type="WBParaSite" id="L893_g8577.t1"/>
    </source>
</evidence>
<dbReference type="AlphaFoldDB" id="A0A1I8AS10"/>
<evidence type="ECO:0000256" key="8">
    <source>
        <dbReference type="ARBA" id="ARBA00048108"/>
    </source>
</evidence>
<dbReference type="SUPFAM" id="SSF52402">
    <property type="entry name" value="Adenine nucleotide alpha hydrolases-like"/>
    <property type="match status" value="1"/>
</dbReference>
<protein>
    <recommendedName>
        <fullName evidence="4 9">Diphthine--ammonia ligase</fullName>
        <ecNumber evidence="3 9">6.3.1.14</ecNumber>
    </recommendedName>
</protein>
<dbReference type="WBParaSite" id="L893_g8577.t1">
    <property type="protein sequence ID" value="L893_g8577.t1"/>
    <property type="gene ID" value="L893_g8577"/>
</dbReference>
<dbReference type="Proteomes" id="UP000095287">
    <property type="component" value="Unplaced"/>
</dbReference>
<keyword evidence="7 9" id="KW-0067">ATP-binding</keyword>
<dbReference type="CDD" id="cd01994">
    <property type="entry name" value="AANH_PF0828-like"/>
    <property type="match status" value="1"/>
</dbReference>
<dbReference type="NCBIfam" id="TIGR00290">
    <property type="entry name" value="MJ0570_dom"/>
    <property type="match status" value="1"/>
</dbReference>
<dbReference type="UniPathway" id="UPA00559"/>
<dbReference type="FunFam" id="3.90.1490.10:FF:000001">
    <property type="entry name" value="Diphthine--ammonia ligase"/>
    <property type="match status" value="1"/>
</dbReference>
<keyword evidence="6 9" id="KW-0547">Nucleotide-binding</keyword>
<evidence type="ECO:0000256" key="9">
    <source>
        <dbReference type="PIRNR" id="PIRNR039123"/>
    </source>
</evidence>
<comment type="function">
    <text evidence="9">Amidase that catalyzes the last step of diphthamide biosynthesis using ammonium and ATP.</text>
</comment>
<dbReference type="PIRSF" id="PIRSF039123">
    <property type="entry name" value="Diphthamide_synthase"/>
    <property type="match status" value="1"/>
</dbReference>
<evidence type="ECO:0000313" key="11">
    <source>
        <dbReference type="Proteomes" id="UP000095287"/>
    </source>
</evidence>
<dbReference type="PANTHER" id="PTHR12196:SF2">
    <property type="entry name" value="DIPHTHINE--AMMONIA LIGASE"/>
    <property type="match status" value="1"/>
</dbReference>
<comment type="catalytic activity">
    <reaction evidence="8 9">
        <text>diphthine-[translation elongation factor 2] + NH4(+) + ATP = diphthamide-[translation elongation factor 2] + AMP + diphosphate + H(+)</text>
        <dbReference type="Rhea" id="RHEA:19753"/>
        <dbReference type="Rhea" id="RHEA-COMP:10172"/>
        <dbReference type="Rhea" id="RHEA-COMP:10174"/>
        <dbReference type="ChEBI" id="CHEBI:15378"/>
        <dbReference type="ChEBI" id="CHEBI:16692"/>
        <dbReference type="ChEBI" id="CHEBI:28938"/>
        <dbReference type="ChEBI" id="CHEBI:30616"/>
        <dbReference type="ChEBI" id="CHEBI:33019"/>
        <dbReference type="ChEBI" id="CHEBI:82696"/>
        <dbReference type="ChEBI" id="CHEBI:456215"/>
        <dbReference type="EC" id="6.3.1.14"/>
    </reaction>
</comment>
<evidence type="ECO:0000256" key="6">
    <source>
        <dbReference type="ARBA" id="ARBA00022741"/>
    </source>
</evidence>
<dbReference type="GO" id="GO:0017178">
    <property type="term" value="F:diphthine-ammonia ligase activity"/>
    <property type="evidence" value="ECO:0007669"/>
    <property type="project" value="UniProtKB-UniRule"/>
</dbReference>